<evidence type="ECO:0000256" key="2">
    <source>
        <dbReference type="ARBA" id="ARBA00022574"/>
    </source>
</evidence>
<keyword evidence="4" id="KW-0968">Cytoplasmic vesicle</keyword>
<feature type="non-terminal residue" evidence="6">
    <location>
        <position position="1"/>
    </location>
</feature>
<dbReference type="InterPro" id="IPR020472">
    <property type="entry name" value="WD40_PAC1"/>
</dbReference>
<proteinExistence type="predicted"/>
<dbReference type="Pfam" id="PF00400">
    <property type="entry name" value="WD40"/>
    <property type="match status" value="4"/>
</dbReference>
<dbReference type="GO" id="GO:0006890">
    <property type="term" value="P:retrograde vesicle-mediated transport, Golgi to endoplasmic reticulum"/>
    <property type="evidence" value="ECO:0007669"/>
    <property type="project" value="TreeGrafter"/>
</dbReference>
<dbReference type="PRINTS" id="PR00320">
    <property type="entry name" value="GPROTEINBRPT"/>
</dbReference>
<dbReference type="Gene3D" id="2.130.10.10">
    <property type="entry name" value="YVTN repeat-like/Quinoprotein amine dehydrogenase"/>
    <property type="match status" value="2"/>
</dbReference>
<dbReference type="PANTHER" id="PTHR19876:SF75">
    <property type="entry name" value="COATOMER SUBUNIT BETA'-3"/>
    <property type="match status" value="1"/>
</dbReference>
<dbReference type="GO" id="GO:0006891">
    <property type="term" value="P:intra-Golgi vesicle-mediated transport"/>
    <property type="evidence" value="ECO:0007669"/>
    <property type="project" value="TreeGrafter"/>
</dbReference>
<dbReference type="InterPro" id="IPR015943">
    <property type="entry name" value="WD40/YVTN_repeat-like_dom_sf"/>
</dbReference>
<dbReference type="GO" id="GO:0030126">
    <property type="term" value="C:COPI vesicle coat"/>
    <property type="evidence" value="ECO:0007669"/>
    <property type="project" value="TreeGrafter"/>
</dbReference>
<dbReference type="CDD" id="cd00200">
    <property type="entry name" value="WD40"/>
    <property type="match status" value="1"/>
</dbReference>
<dbReference type="OrthoDB" id="2150324at2759"/>
<dbReference type="GO" id="GO:0006888">
    <property type="term" value="P:endoplasmic reticulum to Golgi vesicle-mediated transport"/>
    <property type="evidence" value="ECO:0007669"/>
    <property type="project" value="TreeGrafter"/>
</dbReference>
<reference evidence="6" key="1">
    <citation type="submission" date="2022-02" db="EMBL/GenBank/DDBJ databases">
        <authorList>
            <person name="Henning P.M."/>
            <person name="McCubbin A.G."/>
            <person name="Shore J.S."/>
        </authorList>
    </citation>
    <scope>NUCLEOTIDE SEQUENCE</scope>
    <source>
        <strain evidence="6">F60SS</strain>
        <tissue evidence="6">Leaves</tissue>
    </source>
</reference>
<accession>A0A9Q0FAM6</accession>
<evidence type="ECO:0000256" key="4">
    <source>
        <dbReference type="ARBA" id="ARBA00023329"/>
    </source>
</evidence>
<evidence type="ECO:0000313" key="6">
    <source>
        <dbReference type="EMBL" id="KAJ4827993.1"/>
    </source>
</evidence>
<dbReference type="PROSITE" id="PS50082">
    <property type="entry name" value="WD_REPEATS_2"/>
    <property type="match status" value="2"/>
</dbReference>
<evidence type="ECO:0000256" key="3">
    <source>
        <dbReference type="ARBA" id="ARBA00022737"/>
    </source>
</evidence>
<dbReference type="InterPro" id="IPR050844">
    <property type="entry name" value="Coatomer_complex_subunit"/>
</dbReference>
<sequence length="216" mass="24961">KCLHRFQKGILVSLYSGNVCIWNYQTQTKEKSFKVTESPVRSAKFIARKHWIVTGADDKFVRVYNYNTMELIKEFEAHTDYIRCLSIHPTLPCVLSTSDDKHIKIWDWEKDWECTRSFEGHSYYVMQAIWNLSSSTPVATLDGHSKGINCVHYFLGGEKPLLLSGSDDQTVKVWDYETKSCVQTLEGHKHNVTAISTHPEFSIIVTVSDTMEKRIY</sequence>
<organism evidence="6 7">
    <name type="scientific">Turnera subulata</name>
    <dbReference type="NCBI Taxonomy" id="218843"/>
    <lineage>
        <taxon>Eukaryota</taxon>
        <taxon>Viridiplantae</taxon>
        <taxon>Streptophyta</taxon>
        <taxon>Embryophyta</taxon>
        <taxon>Tracheophyta</taxon>
        <taxon>Spermatophyta</taxon>
        <taxon>Magnoliopsida</taxon>
        <taxon>eudicotyledons</taxon>
        <taxon>Gunneridae</taxon>
        <taxon>Pentapetalae</taxon>
        <taxon>rosids</taxon>
        <taxon>fabids</taxon>
        <taxon>Malpighiales</taxon>
        <taxon>Passifloraceae</taxon>
        <taxon>Turnera</taxon>
    </lineage>
</organism>
<dbReference type="PROSITE" id="PS50294">
    <property type="entry name" value="WD_REPEATS_REGION"/>
    <property type="match status" value="2"/>
</dbReference>
<dbReference type="InterPro" id="IPR036322">
    <property type="entry name" value="WD40_repeat_dom_sf"/>
</dbReference>
<dbReference type="InterPro" id="IPR001680">
    <property type="entry name" value="WD40_rpt"/>
</dbReference>
<keyword evidence="3" id="KW-0677">Repeat</keyword>
<feature type="non-terminal residue" evidence="6">
    <location>
        <position position="216"/>
    </location>
</feature>
<reference evidence="6" key="2">
    <citation type="journal article" date="2023" name="Plants (Basel)">
        <title>Annotation of the Turnera subulata (Passifloraceae) Draft Genome Reveals the S-Locus Evolved after the Divergence of Turneroideae from Passifloroideae in a Stepwise Manner.</title>
        <authorList>
            <person name="Henning P.M."/>
            <person name="Roalson E.H."/>
            <person name="Mir W."/>
            <person name="McCubbin A.G."/>
            <person name="Shore J.S."/>
        </authorList>
    </citation>
    <scope>NUCLEOTIDE SEQUENCE</scope>
    <source>
        <strain evidence="6">F60SS</strain>
    </source>
</reference>
<feature type="repeat" description="WD" evidence="5">
    <location>
        <begin position="75"/>
        <end position="107"/>
    </location>
</feature>
<keyword evidence="2 5" id="KW-0853">WD repeat</keyword>
<feature type="repeat" description="WD" evidence="5">
    <location>
        <begin position="141"/>
        <end position="184"/>
    </location>
</feature>
<evidence type="ECO:0000313" key="7">
    <source>
        <dbReference type="Proteomes" id="UP001141552"/>
    </source>
</evidence>
<name>A0A9Q0FAM6_9ROSI</name>
<dbReference type="SMART" id="SM00320">
    <property type="entry name" value="WD40"/>
    <property type="match status" value="4"/>
</dbReference>
<dbReference type="SUPFAM" id="SSF50978">
    <property type="entry name" value="WD40 repeat-like"/>
    <property type="match status" value="1"/>
</dbReference>
<keyword evidence="7" id="KW-1185">Reference proteome</keyword>
<dbReference type="EMBL" id="JAKUCV010006291">
    <property type="protein sequence ID" value="KAJ4827993.1"/>
    <property type="molecule type" value="Genomic_DNA"/>
</dbReference>
<dbReference type="Proteomes" id="UP001141552">
    <property type="component" value="Unassembled WGS sequence"/>
</dbReference>
<evidence type="ECO:0008006" key="8">
    <source>
        <dbReference type="Google" id="ProtNLM"/>
    </source>
</evidence>
<gene>
    <name evidence="6" type="ORF">Tsubulata_033235</name>
</gene>
<dbReference type="AlphaFoldDB" id="A0A9Q0FAM6"/>
<evidence type="ECO:0000256" key="5">
    <source>
        <dbReference type="PROSITE-ProRule" id="PRU00221"/>
    </source>
</evidence>
<protein>
    <recommendedName>
        <fullName evidence="8">Coatomer WD associated region domain-containing protein</fullName>
    </recommendedName>
</protein>
<dbReference type="PANTHER" id="PTHR19876">
    <property type="entry name" value="COATOMER"/>
    <property type="match status" value="1"/>
</dbReference>
<evidence type="ECO:0000256" key="1">
    <source>
        <dbReference type="ARBA" id="ARBA00004156"/>
    </source>
</evidence>
<dbReference type="GO" id="GO:0006886">
    <property type="term" value="P:intracellular protein transport"/>
    <property type="evidence" value="ECO:0007669"/>
    <property type="project" value="TreeGrafter"/>
</dbReference>
<comment type="subcellular location">
    <subcellularLocation>
        <location evidence="1">Cytoplasmic vesicle membrane</location>
    </subcellularLocation>
</comment>
<comment type="caution">
    <text evidence="6">The sequence shown here is derived from an EMBL/GenBank/DDBJ whole genome shotgun (WGS) entry which is preliminary data.</text>
</comment>